<comment type="caution">
    <text evidence="1">The sequence shown here is derived from an EMBL/GenBank/DDBJ whole genome shotgun (WGS) entry which is preliminary data.</text>
</comment>
<organism evidence="1 2">
    <name type="scientific">Rhodopirellula islandica</name>
    <dbReference type="NCBI Taxonomy" id="595434"/>
    <lineage>
        <taxon>Bacteria</taxon>
        <taxon>Pseudomonadati</taxon>
        <taxon>Planctomycetota</taxon>
        <taxon>Planctomycetia</taxon>
        <taxon>Pirellulales</taxon>
        <taxon>Pirellulaceae</taxon>
        <taxon>Rhodopirellula</taxon>
    </lineage>
</organism>
<protein>
    <submittedName>
        <fullName evidence="1">Uncharacterized protein</fullName>
    </submittedName>
</protein>
<reference evidence="1" key="1">
    <citation type="submission" date="2015-05" db="EMBL/GenBank/DDBJ databases">
        <title>Permanent draft genome of Rhodopirellula islandicus K833.</title>
        <authorList>
            <person name="Kizina J."/>
            <person name="Richter M."/>
            <person name="Glockner F.O."/>
            <person name="Harder J."/>
        </authorList>
    </citation>
    <scope>NUCLEOTIDE SEQUENCE [LARGE SCALE GENOMIC DNA]</scope>
    <source>
        <strain evidence="1">K833</strain>
    </source>
</reference>
<keyword evidence="2" id="KW-1185">Reference proteome</keyword>
<dbReference type="AlphaFoldDB" id="A0A0J1E921"/>
<proteinExistence type="predicted"/>
<accession>A0A0J1E921</accession>
<dbReference type="Proteomes" id="UP000036367">
    <property type="component" value="Unassembled WGS sequence"/>
</dbReference>
<name>A0A0J1E921_RHOIS</name>
<sequence>MTLISSKQNAISSLIGRPSLALVAAHFRCETWVAMRYTI</sequence>
<gene>
    <name evidence="1" type="ORF">RISK_005974</name>
</gene>
<evidence type="ECO:0000313" key="1">
    <source>
        <dbReference type="EMBL" id="KLU02019.1"/>
    </source>
</evidence>
<dbReference type="EMBL" id="LECT01000047">
    <property type="protein sequence ID" value="KLU02019.1"/>
    <property type="molecule type" value="Genomic_DNA"/>
</dbReference>
<evidence type="ECO:0000313" key="2">
    <source>
        <dbReference type="Proteomes" id="UP000036367"/>
    </source>
</evidence>